<protein>
    <recommendedName>
        <fullName evidence="8 10">Xylulose kinase</fullName>
        <shortName evidence="8 10">Xylulokinase</shortName>
        <ecNumber evidence="8 10">2.7.1.17</ecNumber>
    </recommendedName>
</protein>
<dbReference type="AlphaFoldDB" id="A0A1I5PUF2"/>
<dbReference type="HAMAP" id="MF_02220">
    <property type="entry name" value="XylB"/>
    <property type="match status" value="1"/>
</dbReference>
<dbReference type="EC" id="2.7.1.17" evidence="8 10"/>
<dbReference type="NCBIfam" id="TIGR01312">
    <property type="entry name" value="XylB"/>
    <property type="match status" value="1"/>
</dbReference>
<dbReference type="GO" id="GO:0005998">
    <property type="term" value="P:xylulose catabolic process"/>
    <property type="evidence" value="ECO:0007669"/>
    <property type="project" value="UniProtKB-UniRule"/>
</dbReference>
<keyword evidence="7 8" id="KW-0119">Carbohydrate metabolism</keyword>
<dbReference type="PROSITE" id="PS00445">
    <property type="entry name" value="FGGY_KINASES_2"/>
    <property type="match status" value="1"/>
</dbReference>
<evidence type="ECO:0000313" key="13">
    <source>
        <dbReference type="EMBL" id="SFP37693.1"/>
    </source>
</evidence>
<name>A0A1I5PUF2_9GAMM</name>
<dbReference type="GO" id="GO:0042732">
    <property type="term" value="P:D-xylose metabolic process"/>
    <property type="evidence" value="ECO:0007669"/>
    <property type="project" value="UniProtKB-KW"/>
</dbReference>
<dbReference type="EMBL" id="FOWR01000013">
    <property type="protein sequence ID" value="SFP37693.1"/>
    <property type="molecule type" value="Genomic_DNA"/>
</dbReference>
<dbReference type="GO" id="GO:0004856">
    <property type="term" value="F:D-xylulokinase activity"/>
    <property type="evidence" value="ECO:0007669"/>
    <property type="project" value="UniProtKB-UniRule"/>
</dbReference>
<dbReference type="InterPro" id="IPR018485">
    <property type="entry name" value="FGGY_C"/>
</dbReference>
<dbReference type="SUPFAM" id="SSF53067">
    <property type="entry name" value="Actin-like ATPase domain"/>
    <property type="match status" value="2"/>
</dbReference>
<keyword evidence="4 8" id="KW-0547">Nucleotide-binding</keyword>
<accession>A0A1I5PUF2</accession>
<dbReference type="Pfam" id="PF02782">
    <property type="entry name" value="FGGY_C"/>
    <property type="match status" value="1"/>
</dbReference>
<evidence type="ECO:0000256" key="9">
    <source>
        <dbReference type="RuleBase" id="RU003733"/>
    </source>
</evidence>
<gene>
    <name evidence="8 10" type="primary">xylB</name>
    <name evidence="13" type="ORF">SAMN03084138_02046</name>
</gene>
<dbReference type="CDD" id="cd07808">
    <property type="entry name" value="ASKHA_NBD_FGGY_EcXK-like"/>
    <property type="match status" value="1"/>
</dbReference>
<dbReference type="Gene3D" id="3.30.420.40">
    <property type="match status" value="2"/>
</dbReference>
<feature type="domain" description="Carbohydrate kinase FGGY C-terminal" evidence="12">
    <location>
        <begin position="255"/>
        <end position="438"/>
    </location>
</feature>
<dbReference type="InterPro" id="IPR000577">
    <property type="entry name" value="Carb_kinase_FGGY"/>
</dbReference>
<feature type="site" description="Important for activity" evidence="8">
    <location>
        <position position="8"/>
    </location>
</feature>
<comment type="function">
    <text evidence="8">Catalyzes the phosphorylation of D-xylulose to D-xylulose 5-phosphate.</text>
</comment>
<evidence type="ECO:0000256" key="6">
    <source>
        <dbReference type="ARBA" id="ARBA00022840"/>
    </source>
</evidence>
<dbReference type="STRING" id="1121869.SAMN03084138_02046"/>
<evidence type="ECO:0000256" key="8">
    <source>
        <dbReference type="HAMAP-Rule" id="MF_02220"/>
    </source>
</evidence>
<dbReference type="InterPro" id="IPR050406">
    <property type="entry name" value="FGGY_Carb_Kinase"/>
</dbReference>
<evidence type="ECO:0000256" key="3">
    <source>
        <dbReference type="ARBA" id="ARBA00022679"/>
    </source>
</evidence>
<feature type="binding site" evidence="8">
    <location>
        <begin position="81"/>
        <end position="82"/>
    </location>
    <ligand>
        <name>substrate</name>
    </ligand>
</feature>
<keyword evidence="3 8" id="KW-0808">Transferase</keyword>
<keyword evidence="6 8" id="KW-0067">ATP-binding</keyword>
<organism evidence="13 14">
    <name type="scientific">Enterovibrio norvegicus DSM 15893</name>
    <dbReference type="NCBI Taxonomy" id="1121869"/>
    <lineage>
        <taxon>Bacteria</taxon>
        <taxon>Pseudomonadati</taxon>
        <taxon>Pseudomonadota</taxon>
        <taxon>Gammaproteobacteria</taxon>
        <taxon>Vibrionales</taxon>
        <taxon>Vibrionaceae</taxon>
        <taxon>Enterovibrio</taxon>
    </lineage>
</organism>
<dbReference type="InterPro" id="IPR043129">
    <property type="entry name" value="ATPase_NBD"/>
</dbReference>
<evidence type="ECO:0000256" key="10">
    <source>
        <dbReference type="RuleBase" id="RU364073"/>
    </source>
</evidence>
<evidence type="ECO:0000256" key="5">
    <source>
        <dbReference type="ARBA" id="ARBA00022777"/>
    </source>
</evidence>
<evidence type="ECO:0000256" key="1">
    <source>
        <dbReference type="ARBA" id="ARBA00009156"/>
    </source>
</evidence>
<keyword evidence="2 8" id="KW-0859">Xylose metabolism</keyword>
<evidence type="ECO:0000256" key="2">
    <source>
        <dbReference type="ARBA" id="ARBA00022629"/>
    </source>
</evidence>
<dbReference type="PIRSF" id="PIRSF000538">
    <property type="entry name" value="GlpK"/>
    <property type="match status" value="1"/>
</dbReference>
<dbReference type="InterPro" id="IPR006000">
    <property type="entry name" value="Xylulokinase"/>
</dbReference>
<dbReference type="InterPro" id="IPR018483">
    <property type="entry name" value="Carb_kinase_FGGY_CS"/>
</dbReference>
<dbReference type="RefSeq" id="WP_074926839.1">
    <property type="nucleotide sequence ID" value="NZ_FOWR01000013.1"/>
</dbReference>
<evidence type="ECO:0000256" key="4">
    <source>
        <dbReference type="ARBA" id="ARBA00022741"/>
    </source>
</evidence>
<dbReference type="GO" id="GO:0005524">
    <property type="term" value="F:ATP binding"/>
    <property type="evidence" value="ECO:0007669"/>
    <property type="project" value="UniProtKB-UniRule"/>
</dbReference>
<proteinExistence type="inferred from homology"/>
<feature type="domain" description="Carbohydrate kinase FGGY N-terminal" evidence="11">
    <location>
        <begin position="4"/>
        <end position="245"/>
    </location>
</feature>
<dbReference type="PANTHER" id="PTHR43095:SF6">
    <property type="entry name" value="XYLULOSE KINASE"/>
    <property type="match status" value="1"/>
</dbReference>
<keyword evidence="5 8" id="KW-0418">Kinase</keyword>
<dbReference type="OrthoDB" id="9805576at2"/>
<dbReference type="GeneID" id="35870163"/>
<reference evidence="13 14" key="1">
    <citation type="submission" date="2016-10" db="EMBL/GenBank/DDBJ databases">
        <authorList>
            <person name="de Groot N.N."/>
        </authorList>
    </citation>
    <scope>NUCLEOTIDE SEQUENCE [LARGE SCALE GENOMIC DNA]</scope>
    <source>
        <strain evidence="13 14">DSM 15893</strain>
    </source>
</reference>
<evidence type="ECO:0000256" key="7">
    <source>
        <dbReference type="ARBA" id="ARBA00023277"/>
    </source>
</evidence>
<evidence type="ECO:0000259" key="11">
    <source>
        <dbReference type="Pfam" id="PF00370"/>
    </source>
</evidence>
<dbReference type="Proteomes" id="UP000182692">
    <property type="component" value="Unassembled WGS sequence"/>
</dbReference>
<sequence length="487" mass="52521">MNTYLGIDIGTSAVKVLLVSGDGTVLDSRSVSYGTDSPQALWNEQTPSIWWHSTLTCFDALRERNETLWQHVAAIGLSGQMHGAVCLDSNQEPVYPAILWNDGRAHKESADLNRLCPDIGYSAGVPAMPGFTAPKLLWLHDNEPDIFARIDKVILPKDYVRLMLTGACCTDVSDAAGTLWLNEAARDWDDDLLSACHLTRDHMPTLIEGNQISGSLLPDIAKRLMLSTDVIVAGGAGDASAGGIGIGAVNEGDAFLSLGTSGQIFVAKAQHSANPQGYIHAFAHALPDRWCHMACLLNGASPLLWFSSITSLSIEQLLGEAEAADDLHRPVFFMPYLNGERTPHNNPFATGSFEGLTAHTSRNHMTQAILEGIAFSFRDCLLALENANTHLSSLGAIGGGVKNDYWLQMLADVLNLVIHKYDGAETGPALGAARLAILSHTTHSIDTVCPSPAIERTFTPNAKRHQLYAEKHTKFTALFTALAPTYG</sequence>
<comment type="similarity">
    <text evidence="1 8 9">Belongs to the FGGY kinase family.</text>
</comment>
<feature type="active site" description="Proton acceptor" evidence="8">
    <location>
        <position position="238"/>
    </location>
</feature>
<dbReference type="Pfam" id="PF00370">
    <property type="entry name" value="FGGY_N"/>
    <property type="match status" value="1"/>
</dbReference>
<dbReference type="PANTHER" id="PTHR43095">
    <property type="entry name" value="SUGAR KINASE"/>
    <property type="match status" value="1"/>
</dbReference>
<dbReference type="PROSITE" id="PS00933">
    <property type="entry name" value="FGGY_KINASES_1"/>
    <property type="match status" value="1"/>
</dbReference>
<evidence type="ECO:0000259" key="12">
    <source>
        <dbReference type="Pfam" id="PF02782"/>
    </source>
</evidence>
<evidence type="ECO:0000313" key="14">
    <source>
        <dbReference type="Proteomes" id="UP000182692"/>
    </source>
</evidence>
<comment type="catalytic activity">
    <reaction evidence="8 10">
        <text>D-xylulose + ATP = D-xylulose 5-phosphate + ADP + H(+)</text>
        <dbReference type="Rhea" id="RHEA:10964"/>
        <dbReference type="ChEBI" id="CHEBI:15378"/>
        <dbReference type="ChEBI" id="CHEBI:17140"/>
        <dbReference type="ChEBI" id="CHEBI:30616"/>
        <dbReference type="ChEBI" id="CHEBI:57737"/>
        <dbReference type="ChEBI" id="CHEBI:456216"/>
        <dbReference type="EC" id="2.7.1.17"/>
    </reaction>
</comment>
<dbReference type="InterPro" id="IPR018484">
    <property type="entry name" value="FGGY_N"/>
</dbReference>